<name>A0A1R3K0R5_9ROSI</name>
<gene>
    <name evidence="1" type="ORF">COLO4_12480</name>
</gene>
<proteinExistence type="predicted"/>
<reference evidence="2" key="1">
    <citation type="submission" date="2013-09" db="EMBL/GenBank/DDBJ databases">
        <title>Corchorus olitorius genome sequencing.</title>
        <authorList>
            <person name="Alam M."/>
            <person name="Haque M.S."/>
            <person name="Islam M.S."/>
            <person name="Emdad E.M."/>
            <person name="Islam M.M."/>
            <person name="Ahmed B."/>
            <person name="Halim A."/>
            <person name="Hossen Q.M.M."/>
            <person name="Hossain M.Z."/>
            <person name="Ahmed R."/>
            <person name="Khan M.M."/>
            <person name="Islam R."/>
            <person name="Rashid M.M."/>
            <person name="Khan S.A."/>
            <person name="Rahman M.S."/>
            <person name="Alam M."/>
            <person name="Yahiya A.S."/>
            <person name="Khan M.S."/>
            <person name="Azam M.S."/>
            <person name="Haque T."/>
            <person name="Lashkar M.Z.H."/>
            <person name="Akhand A.I."/>
            <person name="Morshed G."/>
            <person name="Roy S."/>
            <person name="Uddin K.S."/>
            <person name="Rabeya T."/>
            <person name="Hossain A.S."/>
            <person name="Chowdhury A."/>
            <person name="Snigdha A.R."/>
            <person name="Mortoza M.S."/>
            <person name="Matin S.A."/>
            <person name="Hoque S.M.E."/>
            <person name="Islam M.K."/>
            <person name="Roy D.K."/>
            <person name="Haider R."/>
            <person name="Moosa M.M."/>
            <person name="Elias S.M."/>
            <person name="Hasan A.M."/>
            <person name="Jahan S."/>
            <person name="Shafiuddin M."/>
            <person name="Mahmood N."/>
            <person name="Shommy N.S."/>
        </authorList>
    </citation>
    <scope>NUCLEOTIDE SEQUENCE [LARGE SCALE GENOMIC DNA]</scope>
    <source>
        <strain evidence="2">cv. O-4</strain>
    </source>
</reference>
<sequence>MGAKEERETRLGFPPCVAPGLRLTDDKCAMSDN</sequence>
<evidence type="ECO:0000313" key="2">
    <source>
        <dbReference type="Proteomes" id="UP000187203"/>
    </source>
</evidence>
<keyword evidence="2" id="KW-1185">Reference proteome</keyword>
<protein>
    <submittedName>
        <fullName evidence="1">Uncharacterized protein</fullName>
    </submittedName>
</protein>
<accession>A0A1R3K0R5</accession>
<dbReference type="Proteomes" id="UP000187203">
    <property type="component" value="Unassembled WGS sequence"/>
</dbReference>
<dbReference type="AlphaFoldDB" id="A0A1R3K0R5"/>
<evidence type="ECO:0000313" key="1">
    <source>
        <dbReference type="EMBL" id="OMP00679.1"/>
    </source>
</evidence>
<dbReference type="EMBL" id="AWUE01014924">
    <property type="protein sequence ID" value="OMP00679.1"/>
    <property type="molecule type" value="Genomic_DNA"/>
</dbReference>
<organism evidence="1 2">
    <name type="scientific">Corchorus olitorius</name>
    <dbReference type="NCBI Taxonomy" id="93759"/>
    <lineage>
        <taxon>Eukaryota</taxon>
        <taxon>Viridiplantae</taxon>
        <taxon>Streptophyta</taxon>
        <taxon>Embryophyta</taxon>
        <taxon>Tracheophyta</taxon>
        <taxon>Spermatophyta</taxon>
        <taxon>Magnoliopsida</taxon>
        <taxon>eudicotyledons</taxon>
        <taxon>Gunneridae</taxon>
        <taxon>Pentapetalae</taxon>
        <taxon>rosids</taxon>
        <taxon>malvids</taxon>
        <taxon>Malvales</taxon>
        <taxon>Malvaceae</taxon>
        <taxon>Grewioideae</taxon>
        <taxon>Apeibeae</taxon>
        <taxon>Corchorus</taxon>
    </lineage>
</organism>
<dbReference type="OrthoDB" id="10375591at2759"/>
<comment type="caution">
    <text evidence="1">The sequence shown here is derived from an EMBL/GenBank/DDBJ whole genome shotgun (WGS) entry which is preliminary data.</text>
</comment>